<evidence type="ECO:0000313" key="8">
    <source>
        <dbReference type="Proteomes" id="UP000034591"/>
    </source>
</evidence>
<evidence type="ECO:0000256" key="3">
    <source>
        <dbReference type="ARBA" id="ARBA00022692"/>
    </source>
</evidence>
<reference evidence="7 8" key="1">
    <citation type="journal article" date="2015" name="Nature">
        <title>rRNA introns, odd ribosomes, and small enigmatic genomes across a large radiation of phyla.</title>
        <authorList>
            <person name="Brown C.T."/>
            <person name="Hug L.A."/>
            <person name="Thomas B.C."/>
            <person name="Sharon I."/>
            <person name="Castelle C.J."/>
            <person name="Singh A."/>
            <person name="Wilkins M.J."/>
            <person name="Williams K.H."/>
            <person name="Banfield J.F."/>
        </authorList>
    </citation>
    <scope>NUCLEOTIDE SEQUENCE [LARGE SCALE GENOMIC DNA]</scope>
</reference>
<keyword evidence="4 6" id="KW-1133">Transmembrane helix</keyword>
<evidence type="ECO:0000256" key="5">
    <source>
        <dbReference type="ARBA" id="ARBA00023136"/>
    </source>
</evidence>
<dbReference type="InterPro" id="IPR002797">
    <property type="entry name" value="Polysacc_synth"/>
</dbReference>
<keyword evidence="3 6" id="KW-0812">Transmembrane</keyword>
<feature type="transmembrane region" description="Helical" evidence="6">
    <location>
        <begin position="128"/>
        <end position="150"/>
    </location>
</feature>
<evidence type="ECO:0000256" key="2">
    <source>
        <dbReference type="ARBA" id="ARBA00022475"/>
    </source>
</evidence>
<evidence type="ECO:0000313" key="7">
    <source>
        <dbReference type="EMBL" id="KKQ38107.1"/>
    </source>
</evidence>
<feature type="transmembrane region" description="Helical" evidence="6">
    <location>
        <begin position="375"/>
        <end position="394"/>
    </location>
</feature>
<feature type="transmembrane region" description="Helical" evidence="6">
    <location>
        <begin position="346"/>
        <end position="368"/>
    </location>
</feature>
<feature type="transmembrane region" description="Helical" evidence="6">
    <location>
        <begin position="21"/>
        <end position="47"/>
    </location>
</feature>
<feature type="transmembrane region" description="Helical" evidence="6">
    <location>
        <begin position="400"/>
        <end position="421"/>
    </location>
</feature>
<proteinExistence type="predicted"/>
<dbReference type="Proteomes" id="UP000034591">
    <property type="component" value="Unassembled WGS sequence"/>
</dbReference>
<protein>
    <submittedName>
        <fullName evidence="7">Capsular polysaccharide biosynthesis protein</fullName>
    </submittedName>
</protein>
<name>A0A0G0H7L6_9BACT</name>
<comment type="subcellular location">
    <subcellularLocation>
        <location evidence="1">Cell membrane</location>
        <topology evidence="1">Multi-pass membrane protein</topology>
    </subcellularLocation>
</comment>
<dbReference type="InterPro" id="IPR050833">
    <property type="entry name" value="Poly_Biosynth_Transport"/>
</dbReference>
<dbReference type="AlphaFoldDB" id="A0A0G0H7L6"/>
<feature type="transmembrane region" description="Helical" evidence="6">
    <location>
        <begin position="102"/>
        <end position="122"/>
    </location>
</feature>
<organism evidence="7 8">
    <name type="scientific">Candidatus Woesebacteria bacterium GW2011_GWA1_37_7</name>
    <dbReference type="NCBI Taxonomy" id="1618545"/>
    <lineage>
        <taxon>Bacteria</taxon>
        <taxon>Candidatus Woeseibacteriota</taxon>
    </lineage>
</organism>
<dbReference type="EMBL" id="LBTI01000001">
    <property type="protein sequence ID" value="KKQ38107.1"/>
    <property type="molecule type" value="Genomic_DNA"/>
</dbReference>
<feature type="transmembrane region" description="Helical" evidence="6">
    <location>
        <begin position="162"/>
        <end position="185"/>
    </location>
</feature>
<feature type="transmembrane region" description="Helical" evidence="6">
    <location>
        <begin position="305"/>
        <end position="326"/>
    </location>
</feature>
<keyword evidence="2" id="KW-1003">Cell membrane</keyword>
<gene>
    <name evidence="7" type="ORF">US53_C0001G0012</name>
</gene>
<comment type="caution">
    <text evidence="7">The sequence shown here is derived from an EMBL/GenBank/DDBJ whole genome shotgun (WGS) entry which is preliminary data.</text>
</comment>
<feature type="transmembrane region" description="Helical" evidence="6">
    <location>
        <begin position="233"/>
        <end position="256"/>
    </location>
</feature>
<accession>A0A0G0H7L6</accession>
<feature type="transmembrane region" description="Helical" evidence="6">
    <location>
        <begin position="67"/>
        <end position="90"/>
    </location>
</feature>
<dbReference type="PANTHER" id="PTHR30250:SF28">
    <property type="entry name" value="POLYSACCHARIDE BIOSYNTHESIS PROTEIN"/>
    <property type="match status" value="1"/>
</dbReference>
<sequence length="432" mass="48364">MKKIYNFHFTIFGTKISAQSIVSNPLFSGSAVMIVGTNFANFVAYIYHLIIGRLLGPAEYGELAATLSALTLFSTAFSFFGLVITKFVAVSDNKNLGSLYAWFLRRILIVGFSIGFLITLSTPLLANFLHIELATVLLIGPTLFLFLLIFSIRSFLQGLLRFTQVAILANVDLLGRLFLGLMFIYLGFKSFGAVLGLFVSSILGVIWGYYYLRDIRPRNKTVKYNDSKKIMSYAFYVFLISIANNSFMSTDVMLAKHYLNAHDAGFYASLSTLGKIIFYAGGPVAAVAFPIIAKKYGQKKPYLSILILSFLMISILGIAILTLYYLLPELMVSVLFGSEYVEASKYLINFGIFILIFTLTTIITSFYLSVERVKIWIIPLIFAIVQIIGIVKYHKDILQIINVSIFSASFLLLSLIIYFVYENRKSISTTQG</sequence>
<feature type="transmembrane region" description="Helical" evidence="6">
    <location>
        <begin position="276"/>
        <end position="293"/>
    </location>
</feature>
<dbReference type="STRING" id="1618545.US53_C0001G0012"/>
<keyword evidence="5 6" id="KW-0472">Membrane</keyword>
<dbReference type="PANTHER" id="PTHR30250">
    <property type="entry name" value="PST FAMILY PREDICTED COLANIC ACID TRANSPORTER"/>
    <property type="match status" value="1"/>
</dbReference>
<dbReference type="GO" id="GO:0005886">
    <property type="term" value="C:plasma membrane"/>
    <property type="evidence" value="ECO:0007669"/>
    <property type="project" value="UniProtKB-SubCell"/>
</dbReference>
<evidence type="ECO:0000256" key="6">
    <source>
        <dbReference type="SAM" id="Phobius"/>
    </source>
</evidence>
<feature type="transmembrane region" description="Helical" evidence="6">
    <location>
        <begin position="191"/>
        <end position="212"/>
    </location>
</feature>
<evidence type="ECO:0000256" key="4">
    <source>
        <dbReference type="ARBA" id="ARBA00022989"/>
    </source>
</evidence>
<dbReference type="Pfam" id="PF01943">
    <property type="entry name" value="Polysacc_synt"/>
    <property type="match status" value="1"/>
</dbReference>
<evidence type="ECO:0000256" key="1">
    <source>
        <dbReference type="ARBA" id="ARBA00004651"/>
    </source>
</evidence>